<dbReference type="Proteomes" id="UP000003947">
    <property type="component" value="Unassembled WGS sequence"/>
</dbReference>
<dbReference type="EMBL" id="JH660635">
    <property type="protein sequence ID" value="EIM30791.1"/>
    <property type="molecule type" value="Genomic_DNA"/>
</dbReference>
<dbReference type="PATRIC" id="fig|864069.3.peg.338"/>
<dbReference type="HOGENOM" id="CLU_2058688_0_0_5"/>
<gene>
    <name evidence="1" type="ORF">MicloDRAFT_00003180</name>
</gene>
<dbReference type="RefSeq" id="WP_009488905.1">
    <property type="nucleotide sequence ID" value="NZ_CP141050.1"/>
</dbReference>
<protein>
    <recommendedName>
        <fullName evidence="3">PAS domain-containing protein</fullName>
    </recommendedName>
</protein>
<reference evidence="1 2" key="1">
    <citation type="submission" date="2012-02" db="EMBL/GenBank/DDBJ databases">
        <title>Improved High-Quality Draft sequence of Microvirga sp. WSM3557.</title>
        <authorList>
            <consortium name="US DOE Joint Genome Institute"/>
            <person name="Lucas S."/>
            <person name="Han J."/>
            <person name="Lapidus A."/>
            <person name="Cheng J.-F."/>
            <person name="Goodwin L."/>
            <person name="Pitluck S."/>
            <person name="Peters L."/>
            <person name="Zhang X."/>
            <person name="Detter J.C."/>
            <person name="Han C."/>
            <person name="Tapia R."/>
            <person name="Land M."/>
            <person name="Hauser L."/>
            <person name="Kyrpides N."/>
            <person name="Ivanova N."/>
            <person name="Pagani I."/>
            <person name="Brau L."/>
            <person name="Yates R."/>
            <person name="O'Hara G."/>
            <person name="Rui T."/>
            <person name="Howieson J."/>
            <person name="Reeve W."/>
            <person name="Woyke T."/>
        </authorList>
    </citation>
    <scope>NUCLEOTIDE SEQUENCE [LARGE SCALE GENOMIC DNA]</scope>
    <source>
        <strain evidence="1 2">WSM3557</strain>
    </source>
</reference>
<evidence type="ECO:0000313" key="2">
    <source>
        <dbReference type="Proteomes" id="UP000003947"/>
    </source>
</evidence>
<name>I4Z3J9_9HYPH</name>
<proteinExistence type="predicted"/>
<evidence type="ECO:0000313" key="1">
    <source>
        <dbReference type="EMBL" id="EIM30791.1"/>
    </source>
</evidence>
<organism evidence="1 2">
    <name type="scientific">Microvirga lotononidis</name>
    <dbReference type="NCBI Taxonomy" id="864069"/>
    <lineage>
        <taxon>Bacteria</taxon>
        <taxon>Pseudomonadati</taxon>
        <taxon>Pseudomonadota</taxon>
        <taxon>Alphaproteobacteria</taxon>
        <taxon>Hyphomicrobiales</taxon>
        <taxon>Methylobacteriaceae</taxon>
        <taxon>Microvirga</taxon>
    </lineage>
</organism>
<dbReference type="STRING" id="864069.MicloDRAFT_00003180"/>
<accession>I4Z3J9</accession>
<keyword evidence="2" id="KW-1185">Reference proteome</keyword>
<sequence length="119" mass="12995">MPTPVADADDETLRSLVEALTDSGQVIAVYDPEDCLRYANRAYRKIFLGDCEGTFTFADLLRHGARHGIGTRIADGGVEALIARTYKGRRSVPRKSFDTDLVDDAGSGWTRLPCRTAGC</sequence>
<evidence type="ECO:0008006" key="3">
    <source>
        <dbReference type="Google" id="ProtNLM"/>
    </source>
</evidence>
<dbReference type="AlphaFoldDB" id="I4Z3J9"/>